<evidence type="ECO:0000256" key="4">
    <source>
        <dbReference type="ARBA" id="ARBA00022840"/>
    </source>
</evidence>
<keyword evidence="4 5" id="KW-0067">ATP-binding</keyword>
<dbReference type="GO" id="GO:0006083">
    <property type="term" value="P:acetate metabolic process"/>
    <property type="evidence" value="ECO:0007669"/>
    <property type="project" value="TreeGrafter"/>
</dbReference>
<evidence type="ECO:0000256" key="1">
    <source>
        <dbReference type="ARBA" id="ARBA00022679"/>
    </source>
</evidence>
<feature type="binding site" evidence="5">
    <location>
        <begin position="330"/>
        <end position="334"/>
    </location>
    <ligand>
        <name>ATP</name>
        <dbReference type="ChEBI" id="CHEBI:30616"/>
    </ligand>
</feature>
<dbReference type="InterPro" id="IPR023865">
    <property type="entry name" value="Aliphatic_acid_kinase_CS"/>
</dbReference>
<keyword evidence="2 5" id="KW-0547">Nucleotide-binding</keyword>
<dbReference type="Gene3D" id="3.30.420.40">
    <property type="match status" value="2"/>
</dbReference>
<dbReference type="InterPro" id="IPR043129">
    <property type="entry name" value="ATPase_NBD"/>
</dbReference>
<dbReference type="AlphaFoldDB" id="A0AAW2YJB0"/>
<dbReference type="HAMAP" id="MF_00020">
    <property type="entry name" value="Acetate_kinase"/>
    <property type="match status" value="1"/>
</dbReference>
<dbReference type="GO" id="GO:0005524">
    <property type="term" value="F:ATP binding"/>
    <property type="evidence" value="ECO:0007669"/>
    <property type="project" value="UniProtKB-KW"/>
</dbReference>
<comment type="caution">
    <text evidence="6">The sequence shown here is derived from an EMBL/GenBank/DDBJ whole genome shotgun (WGS) entry which is preliminary data.</text>
</comment>
<dbReference type="InterPro" id="IPR000890">
    <property type="entry name" value="Aliphatic_acid_kin_short-chain"/>
</dbReference>
<dbReference type="SUPFAM" id="SSF53067">
    <property type="entry name" value="Actin-like ATPase domain"/>
    <property type="match status" value="2"/>
</dbReference>
<proteinExistence type="inferred from homology"/>
<organism evidence="6 7">
    <name type="scientific">Acrasis kona</name>
    <dbReference type="NCBI Taxonomy" id="1008807"/>
    <lineage>
        <taxon>Eukaryota</taxon>
        <taxon>Discoba</taxon>
        <taxon>Heterolobosea</taxon>
        <taxon>Tetramitia</taxon>
        <taxon>Eutetramitia</taxon>
        <taxon>Acrasidae</taxon>
        <taxon>Acrasis</taxon>
    </lineage>
</organism>
<dbReference type="GO" id="GO:0000287">
    <property type="term" value="F:magnesium ion binding"/>
    <property type="evidence" value="ECO:0007669"/>
    <property type="project" value="UniProtKB-UniRule"/>
</dbReference>
<dbReference type="PRINTS" id="PR00471">
    <property type="entry name" value="ACETATEKNASE"/>
</dbReference>
<evidence type="ECO:0000313" key="6">
    <source>
        <dbReference type="EMBL" id="KAL0477139.1"/>
    </source>
</evidence>
<feature type="binding site" evidence="5">
    <location>
        <position position="385"/>
    </location>
    <ligand>
        <name>Mg(2+)</name>
        <dbReference type="ChEBI" id="CHEBI:18420"/>
    </ligand>
</feature>
<keyword evidence="1 5" id="KW-0808">Transferase</keyword>
<evidence type="ECO:0000313" key="7">
    <source>
        <dbReference type="Proteomes" id="UP001431209"/>
    </source>
</evidence>
<evidence type="ECO:0000256" key="5">
    <source>
        <dbReference type="HAMAP-Rule" id="MF_03131"/>
    </source>
</evidence>
<dbReference type="NCBIfam" id="TIGR00016">
    <property type="entry name" value="ackA"/>
    <property type="match status" value="1"/>
</dbReference>
<feature type="binding site" evidence="5">
    <location>
        <begin position="204"/>
        <end position="208"/>
    </location>
    <ligand>
        <name>ATP</name>
        <dbReference type="ChEBI" id="CHEBI:30616"/>
    </ligand>
</feature>
<feature type="binding site" evidence="5">
    <location>
        <position position="89"/>
    </location>
    <ligand>
        <name>substrate</name>
    </ligand>
</feature>
<reference evidence="6 7" key="1">
    <citation type="submission" date="2024-03" db="EMBL/GenBank/DDBJ databases">
        <title>The Acrasis kona genome and developmental transcriptomes reveal deep origins of eukaryotic multicellular pathways.</title>
        <authorList>
            <person name="Sheikh S."/>
            <person name="Fu C.-J."/>
            <person name="Brown M.W."/>
            <person name="Baldauf S.L."/>
        </authorList>
    </citation>
    <scope>NUCLEOTIDE SEQUENCE [LARGE SCALE GENOMIC DNA]</scope>
    <source>
        <strain evidence="6 7">ATCC MYA-3509</strain>
    </source>
</reference>
<evidence type="ECO:0000256" key="2">
    <source>
        <dbReference type="ARBA" id="ARBA00022741"/>
    </source>
</evidence>
<comment type="similarity">
    <text evidence="5">Belongs to the acetokinase family.</text>
</comment>
<dbReference type="PROSITE" id="PS01076">
    <property type="entry name" value="ACETATE_KINASE_2"/>
    <property type="match status" value="1"/>
</dbReference>
<dbReference type="EMBL" id="JAOPGA020000144">
    <property type="protein sequence ID" value="KAL0477139.1"/>
    <property type="molecule type" value="Genomic_DNA"/>
</dbReference>
<gene>
    <name evidence="6" type="ORF">AKO1_005950</name>
</gene>
<accession>A0AAW2YJB0</accession>
<dbReference type="PIRSF" id="PIRSF000722">
    <property type="entry name" value="Acetate_prop_kin"/>
    <property type="match status" value="1"/>
</dbReference>
<comment type="pathway">
    <text evidence="5">Metabolic intermediate biosynthesis; acetyl-CoA biosynthesis; acetyl-CoA from acetate: step 1/2.</text>
</comment>
<dbReference type="GO" id="GO:0008776">
    <property type="term" value="F:acetate kinase activity"/>
    <property type="evidence" value="ECO:0007669"/>
    <property type="project" value="UniProtKB-UniRule"/>
</dbReference>
<dbReference type="PROSITE" id="PS01075">
    <property type="entry name" value="ACETATE_KINASE_1"/>
    <property type="match status" value="1"/>
</dbReference>
<feature type="binding site" evidence="5">
    <location>
        <position position="16"/>
    </location>
    <ligand>
        <name>ATP</name>
        <dbReference type="ChEBI" id="CHEBI:30616"/>
    </ligand>
</feature>
<dbReference type="PANTHER" id="PTHR21060">
    <property type="entry name" value="ACETATE KINASE"/>
    <property type="match status" value="1"/>
</dbReference>
<feature type="binding site" evidence="5">
    <location>
        <position position="9"/>
    </location>
    <ligand>
        <name>Mg(2+)</name>
        <dbReference type="ChEBI" id="CHEBI:18420"/>
    </ligand>
</feature>
<name>A0AAW2YJB0_9EUKA</name>
<keyword evidence="5" id="KW-0460">Magnesium</keyword>
<dbReference type="GO" id="GO:0006085">
    <property type="term" value="P:acetyl-CoA biosynthetic process"/>
    <property type="evidence" value="ECO:0007669"/>
    <property type="project" value="UniProtKB-UniRule"/>
</dbReference>
<comment type="cofactor">
    <cofactor evidence="5">
        <name>Mg(2+)</name>
        <dbReference type="ChEBI" id="CHEBI:18420"/>
    </cofactor>
</comment>
<keyword evidence="5" id="KW-0479">Metal-binding</keyword>
<feature type="binding site" evidence="5">
    <location>
        <begin position="283"/>
        <end position="285"/>
    </location>
    <ligand>
        <name>ATP</name>
        <dbReference type="ChEBI" id="CHEBI:30616"/>
    </ligand>
</feature>
<dbReference type="Proteomes" id="UP001431209">
    <property type="component" value="Unassembled WGS sequence"/>
</dbReference>
<dbReference type="InterPro" id="IPR004372">
    <property type="entry name" value="Ac/propionate_kinase"/>
</dbReference>
<protein>
    <recommendedName>
        <fullName evidence="5">Probable acetate kinase</fullName>
        <ecNumber evidence="5">2.7.2.1</ecNumber>
    </recommendedName>
    <alternativeName>
        <fullName evidence="5">Acetokinase</fullName>
    </alternativeName>
</protein>
<feature type="active site" description="Proton donor/acceptor" evidence="5">
    <location>
        <position position="148"/>
    </location>
</feature>
<dbReference type="PANTHER" id="PTHR21060:SF15">
    <property type="entry name" value="ACETATE KINASE-RELATED"/>
    <property type="match status" value="1"/>
</dbReference>
<dbReference type="EC" id="2.7.2.1" evidence="5"/>
<keyword evidence="3 5" id="KW-0418">Kinase</keyword>
<comment type="catalytic activity">
    <reaction evidence="5">
        <text>acetate + ATP = acetyl phosphate + ADP</text>
        <dbReference type="Rhea" id="RHEA:11352"/>
        <dbReference type="ChEBI" id="CHEBI:22191"/>
        <dbReference type="ChEBI" id="CHEBI:30089"/>
        <dbReference type="ChEBI" id="CHEBI:30616"/>
        <dbReference type="ChEBI" id="CHEBI:456216"/>
        <dbReference type="EC" id="2.7.2.1"/>
    </reaction>
</comment>
<dbReference type="Pfam" id="PF00871">
    <property type="entry name" value="Acetate_kinase"/>
    <property type="match status" value="1"/>
</dbReference>
<keyword evidence="7" id="KW-1185">Reference proteome</keyword>
<sequence length="398" mass="44131">MSRYIMVMNSGSSSLKFDVFDEDLKPLIDGKIEAIGEEKSKIKVKYLKDDREDEKSEKFESHLDAIHKITDILKKNEIHKEDFKFVGHRVVHGGLTFKEDRAYVVDDDVISKIDELSELAPLHNPVNLQGIKDTMKVLDKVPQIVVFDSTFHSTLPEYAFRYAISNESIGDEVRKYGFHGISYKYVSGQAAQHLSSSSKLIILHLGNGCSISAIKDGVCIDTSMGISPLQGLVMGTRTGDVDASVVLHIIRQYMSPITEDSIDKVEELLNKKSGLKGVCGVNDMRDIVKGMKDGGKYKLAFDMFVYRIKQYIGSYFVTLGGCDAIIFTAGIGENSSEVREAVCGELSCIGVSIDKEKNKSKSSSSVTEISSDQSKVKVLIIKTNEEKQIAEMGVKELK</sequence>
<feature type="site" description="Transition state stabilizer" evidence="5">
    <location>
        <position position="237"/>
    </location>
</feature>
<feature type="site" description="Transition state stabilizer" evidence="5">
    <location>
        <position position="179"/>
    </location>
</feature>
<evidence type="ECO:0000256" key="3">
    <source>
        <dbReference type="ARBA" id="ARBA00022777"/>
    </source>
</evidence>